<evidence type="ECO:0000313" key="2">
    <source>
        <dbReference type="Proteomes" id="UP000303027"/>
    </source>
</evidence>
<sequence length="189" mass="21363">MVIYFFPFKMEENDVFLESEVKHQNMKNKQCFGVRASDKTPLCFLKPGDVLYIFAHGNTSVIGTGSASGPTLSPGTLATQLIHRRLPKSFKDIRILSCNSGIHSKTPAFALRLKEIMYGYGYHDLVVTGYLGEVDVSRDWRLKNHNEDMDFYSSKKKGIIPISSILTESQKAFCGSDLKFSLSDFKVRY</sequence>
<gene>
    <name evidence="1" type="ORF">BvCmsKKP061_03286</name>
</gene>
<dbReference type="AlphaFoldDB" id="A0A4D2S1R1"/>
<proteinExistence type="predicted"/>
<dbReference type="RefSeq" id="WP_231361110.1">
    <property type="nucleotide sequence ID" value="NZ_BFXY01000098.1"/>
</dbReference>
<reference evidence="1 2" key="1">
    <citation type="submission" date="2018-04" db="EMBL/GenBank/DDBJ databases">
        <title>Large scale genomics of bovine and human commensal E. coli to reveal the emerging process of EHEC.</title>
        <authorList>
            <person name="Arimizu Y."/>
            <person name="Ogura Y."/>
        </authorList>
    </citation>
    <scope>NUCLEOTIDE SEQUENCE [LARGE SCALE GENOMIC DNA]</scope>
    <source>
        <strain evidence="1 2">KK-P061</strain>
    </source>
</reference>
<organism evidence="1 2">
    <name type="scientific">Escherichia coli</name>
    <dbReference type="NCBI Taxonomy" id="562"/>
    <lineage>
        <taxon>Bacteria</taxon>
        <taxon>Pseudomonadati</taxon>
        <taxon>Pseudomonadota</taxon>
        <taxon>Gammaproteobacteria</taxon>
        <taxon>Enterobacterales</taxon>
        <taxon>Enterobacteriaceae</taxon>
        <taxon>Escherichia</taxon>
    </lineage>
</organism>
<protein>
    <submittedName>
        <fullName evidence="1">Uncharacterized protein</fullName>
    </submittedName>
</protein>
<dbReference type="EMBL" id="BFXY01000098">
    <property type="protein sequence ID" value="GDH50096.1"/>
    <property type="molecule type" value="Genomic_DNA"/>
</dbReference>
<name>A0A4D2S1R1_ECOLX</name>
<dbReference type="Proteomes" id="UP000303027">
    <property type="component" value="Unassembled WGS sequence"/>
</dbReference>
<accession>A0A4D2S1R1</accession>
<evidence type="ECO:0000313" key="1">
    <source>
        <dbReference type="EMBL" id="GDH50096.1"/>
    </source>
</evidence>
<comment type="caution">
    <text evidence="1">The sequence shown here is derived from an EMBL/GenBank/DDBJ whole genome shotgun (WGS) entry which is preliminary data.</text>
</comment>